<dbReference type="InterPro" id="IPR023470">
    <property type="entry name" value="Riboflavin_kinase_archaeal"/>
</dbReference>
<evidence type="ECO:0000256" key="5">
    <source>
        <dbReference type="ARBA" id="ARBA00017394"/>
    </source>
</evidence>
<keyword evidence="10 17" id="KW-0547">Nucleotide-binding</keyword>
<keyword evidence="8 17" id="KW-0808">Transferase</keyword>
<comment type="caution">
    <text evidence="17">Lacks conserved residue(s) required for the propagation of feature annotation.</text>
</comment>
<evidence type="ECO:0000256" key="8">
    <source>
        <dbReference type="ARBA" id="ARBA00022679"/>
    </source>
</evidence>
<keyword evidence="9 17" id="KW-0479">Metal-binding</keyword>
<dbReference type="Gene3D" id="2.40.30.30">
    <property type="entry name" value="Riboflavin kinase-like"/>
    <property type="match status" value="1"/>
</dbReference>
<dbReference type="HAMAP" id="MF_01285">
    <property type="entry name" value="Riboflavin_kinase"/>
    <property type="match status" value="1"/>
</dbReference>
<evidence type="ECO:0000256" key="15">
    <source>
        <dbReference type="ARBA" id="ARBA00033116"/>
    </source>
</evidence>
<dbReference type="Proteomes" id="UP000066042">
    <property type="component" value="Chromosome"/>
</dbReference>
<dbReference type="InterPro" id="IPR036388">
    <property type="entry name" value="WH-like_DNA-bd_sf"/>
</dbReference>
<dbReference type="AlphaFoldDB" id="A0A0S1X9Z6"/>
<comment type="function">
    <text evidence="1 17">Catalyzes the CTP-dependent phosphorylation of riboflavin (vitamin B2) to form flavin mononucleotide (FMN).</text>
</comment>
<dbReference type="PATRIC" id="fig|55802.8.peg.605"/>
<dbReference type="GO" id="GO:0008531">
    <property type="term" value="F:riboflavin kinase activity"/>
    <property type="evidence" value="ECO:0007669"/>
    <property type="project" value="InterPro"/>
</dbReference>
<evidence type="ECO:0000256" key="2">
    <source>
        <dbReference type="ARBA" id="ARBA00005219"/>
    </source>
</evidence>
<comment type="similarity">
    <text evidence="3 17">Belongs to the archaeal riboflavin kinase family.</text>
</comment>
<feature type="binding site" evidence="17">
    <location>
        <begin position="191"/>
        <end position="194"/>
    </location>
    <ligand>
        <name>CDP</name>
        <dbReference type="ChEBI" id="CHEBI:58069"/>
    </ligand>
</feature>
<dbReference type="SUPFAM" id="SSF82114">
    <property type="entry name" value="Riboflavin kinase-like"/>
    <property type="match status" value="1"/>
</dbReference>
<dbReference type="GO" id="GO:0009398">
    <property type="term" value="P:FMN biosynthetic process"/>
    <property type="evidence" value="ECO:0007669"/>
    <property type="project" value="UniProtKB-UniRule"/>
</dbReference>
<keyword evidence="7 17" id="KW-0288">FMN</keyword>
<reference evidence="20 21" key="1">
    <citation type="journal article" date="2016" name="Genome Announc.">
        <title>Complete genome sequence of the hyperthermophilic and piezophilic archaeon Thermococcus barophilus Ch5, capable of growth at the expense of hydrogenogenesis from carbon monoxide and formate.</title>
        <authorList>
            <person name="Oger P."/>
            <person name="Sokolova T.G."/>
            <person name="Kozhevnikova D.A."/>
            <person name="Taranov E.A."/>
            <person name="Vannier P."/>
            <person name="Lee H.S."/>
            <person name="Kwon K.K."/>
            <person name="Kang S.G."/>
            <person name="Lee J.H."/>
            <person name="Bonch-Osmolovskaya E.A."/>
            <person name="Lebedinsky A.V."/>
        </authorList>
    </citation>
    <scope>NUCLEOTIDE SEQUENCE [LARGE SCALE GENOMIC DNA]</scope>
    <source>
        <strain evidence="21">Ch5</strain>
    </source>
</reference>
<evidence type="ECO:0000256" key="1">
    <source>
        <dbReference type="ARBA" id="ARBA00003072"/>
    </source>
</evidence>
<feature type="binding site" evidence="17">
    <location>
        <position position="186"/>
    </location>
    <ligand>
        <name>FMN</name>
        <dbReference type="ChEBI" id="CHEBI:58210"/>
    </ligand>
</feature>
<evidence type="ECO:0000256" key="4">
    <source>
        <dbReference type="ARBA" id="ARBA00011987"/>
    </source>
</evidence>
<evidence type="ECO:0000313" key="20">
    <source>
        <dbReference type="EMBL" id="ALM74571.1"/>
    </source>
</evidence>
<keyword evidence="12 17" id="KW-0460">Magnesium</keyword>
<evidence type="ECO:0000256" key="6">
    <source>
        <dbReference type="ARBA" id="ARBA00022630"/>
    </source>
</evidence>
<protein>
    <recommendedName>
        <fullName evidence="5 17">Riboflavin kinase</fullName>
        <shortName evidence="17">RFK</shortName>
        <ecNumber evidence="4 17">2.7.1.161</ecNumber>
    </recommendedName>
    <alternativeName>
        <fullName evidence="14 17">CTP-dependent riboflavin kinase</fullName>
    </alternativeName>
    <alternativeName>
        <fullName evidence="15 17">CTP:riboflavin 5'-phosphotransferase</fullName>
    </alternativeName>
    <alternativeName>
        <fullName evidence="13 17">Flavokinase</fullName>
    </alternativeName>
</protein>
<name>A0A0S1X9Z6_THEBA</name>
<evidence type="ECO:0000256" key="10">
    <source>
        <dbReference type="ARBA" id="ARBA00022741"/>
    </source>
</evidence>
<dbReference type="GO" id="GO:0003700">
    <property type="term" value="F:DNA-binding transcription factor activity"/>
    <property type="evidence" value="ECO:0007669"/>
    <property type="project" value="InterPro"/>
</dbReference>
<feature type="binding site" evidence="17">
    <location>
        <begin position="95"/>
        <end position="100"/>
    </location>
    <ligand>
        <name>CDP</name>
        <dbReference type="ChEBI" id="CHEBI:58069"/>
    </ligand>
</feature>
<evidence type="ECO:0000259" key="19">
    <source>
        <dbReference type="Pfam" id="PF01982"/>
    </source>
</evidence>
<dbReference type="GO" id="GO:0000287">
    <property type="term" value="F:magnesium ion binding"/>
    <property type="evidence" value="ECO:0007669"/>
    <property type="project" value="UniProtKB-UniRule"/>
</dbReference>
<evidence type="ECO:0000256" key="7">
    <source>
        <dbReference type="ARBA" id="ARBA00022643"/>
    </source>
</evidence>
<dbReference type="InterPro" id="IPR023602">
    <property type="entry name" value="Riboflavin_kinase_CTP-dep"/>
</dbReference>
<dbReference type="InterPro" id="IPR000835">
    <property type="entry name" value="HTH_MarR-typ"/>
</dbReference>
<feature type="domain" description="HTH marR-type" evidence="18">
    <location>
        <begin position="22"/>
        <end position="54"/>
    </location>
</feature>
<gene>
    <name evidence="17 20" type="primary">ribK</name>
    <name evidence="20" type="ORF">TBCH5v1_0611</name>
</gene>
<dbReference type="GO" id="GO:0009231">
    <property type="term" value="P:riboflavin biosynthetic process"/>
    <property type="evidence" value="ECO:0007669"/>
    <property type="project" value="InterPro"/>
</dbReference>
<keyword evidence="6 17" id="KW-0285">Flavoprotein</keyword>
<dbReference type="GeneID" id="26135891"/>
<dbReference type="Pfam" id="PF01047">
    <property type="entry name" value="MarR"/>
    <property type="match status" value="1"/>
</dbReference>
<dbReference type="STRING" id="55802.TBCH5v1_0611"/>
<proteinExistence type="inferred from homology"/>
<dbReference type="PANTHER" id="PTHR40706:SF1">
    <property type="entry name" value="RIBOFLAVIN KINASE"/>
    <property type="match status" value="1"/>
</dbReference>
<evidence type="ECO:0000256" key="16">
    <source>
        <dbReference type="ARBA" id="ARBA00047857"/>
    </source>
</evidence>
<accession>A0A0S1X9Z6</accession>
<evidence type="ECO:0000313" key="21">
    <source>
        <dbReference type="Proteomes" id="UP000066042"/>
    </source>
</evidence>
<dbReference type="InterPro" id="IPR036390">
    <property type="entry name" value="WH_DNA-bd_sf"/>
</dbReference>
<evidence type="ECO:0000259" key="18">
    <source>
        <dbReference type="Pfam" id="PF01047"/>
    </source>
</evidence>
<dbReference type="GO" id="GO:0000166">
    <property type="term" value="F:nucleotide binding"/>
    <property type="evidence" value="ECO:0007669"/>
    <property type="project" value="UniProtKB-UniRule"/>
</dbReference>
<feature type="binding site" evidence="17">
    <location>
        <position position="178"/>
    </location>
    <ligand>
        <name>FMN</name>
        <dbReference type="ChEBI" id="CHEBI:58210"/>
    </ligand>
</feature>
<dbReference type="InterPro" id="IPR011991">
    <property type="entry name" value="ArsR-like_HTH"/>
</dbReference>
<feature type="binding site" evidence="17">
    <location>
        <position position="122"/>
    </location>
    <ligand>
        <name>Mg(2+)</name>
        <dbReference type="ChEBI" id="CHEBI:18420"/>
    </ligand>
</feature>
<keyword evidence="11 17" id="KW-0418">Kinase</keyword>
<evidence type="ECO:0000256" key="9">
    <source>
        <dbReference type="ARBA" id="ARBA00022723"/>
    </source>
</evidence>
<sequence length="211" mass="23877">MKKLKLILQIAKNGAIGEKVKTTLRELSKELEVSPQTVLRWLDELEKEGYITRTVEGKKTCIELTDKALMYLEELHEQLSNVLYQGVIIGEVISGLGEGAYYVRQYAPLIKEYLGFEPYPGTLNIKIIFPKTIFDALCNVKPILIPGFVKNGRTFGDVRAYKVKINGIEGAIVIPSRTIHPPRIAEVIAPIYLRRELNLKDGSRIKLKVIR</sequence>
<evidence type="ECO:0000256" key="13">
    <source>
        <dbReference type="ARBA" id="ARBA00029789"/>
    </source>
</evidence>
<evidence type="ECO:0000256" key="12">
    <source>
        <dbReference type="ARBA" id="ARBA00022842"/>
    </source>
</evidence>
<comment type="pathway">
    <text evidence="2 17">Cofactor biosynthesis; FMN biosynthesis; FMN from riboflavin (CTP route): step 1/1.</text>
</comment>
<feature type="domain" description="Riboflavin kinase" evidence="19">
    <location>
        <begin position="92"/>
        <end position="209"/>
    </location>
</feature>
<dbReference type="PANTHER" id="PTHR40706">
    <property type="entry name" value="RIBOFLAVIN KINASE"/>
    <property type="match status" value="1"/>
</dbReference>
<evidence type="ECO:0000256" key="17">
    <source>
        <dbReference type="HAMAP-Rule" id="MF_01285"/>
    </source>
</evidence>
<dbReference type="EMBL" id="CP013050">
    <property type="protein sequence ID" value="ALM74571.1"/>
    <property type="molecule type" value="Genomic_DNA"/>
</dbReference>
<comment type="catalytic activity">
    <reaction evidence="16 17">
        <text>riboflavin + CTP = CDP + FMN + H(+)</text>
        <dbReference type="Rhea" id="RHEA:25021"/>
        <dbReference type="ChEBI" id="CHEBI:15378"/>
        <dbReference type="ChEBI" id="CHEBI:37563"/>
        <dbReference type="ChEBI" id="CHEBI:57986"/>
        <dbReference type="ChEBI" id="CHEBI:58069"/>
        <dbReference type="ChEBI" id="CHEBI:58210"/>
        <dbReference type="EC" id="2.7.1.161"/>
    </reaction>
</comment>
<evidence type="ECO:0000256" key="14">
    <source>
        <dbReference type="ARBA" id="ARBA00030544"/>
    </source>
</evidence>
<evidence type="ECO:0000256" key="3">
    <source>
        <dbReference type="ARBA" id="ARBA00006428"/>
    </source>
</evidence>
<dbReference type="SUPFAM" id="SSF46785">
    <property type="entry name" value="Winged helix' DNA-binding domain"/>
    <property type="match status" value="1"/>
</dbReference>
<dbReference type="CDD" id="cd00090">
    <property type="entry name" value="HTH_ARSR"/>
    <property type="match status" value="1"/>
</dbReference>
<dbReference type="Pfam" id="PF01982">
    <property type="entry name" value="CTP-dep_RFKase"/>
    <property type="match status" value="1"/>
</dbReference>
<dbReference type="InterPro" id="IPR023465">
    <property type="entry name" value="Riboflavin_kinase_dom_sf"/>
</dbReference>
<dbReference type="Gene3D" id="1.10.10.10">
    <property type="entry name" value="Winged helix-like DNA-binding domain superfamily/Winged helix DNA-binding domain"/>
    <property type="match status" value="1"/>
</dbReference>
<dbReference type="RefSeq" id="WP_056933437.1">
    <property type="nucleotide sequence ID" value="NZ_CP013050.1"/>
</dbReference>
<feature type="binding site" evidence="17">
    <location>
        <position position="124"/>
    </location>
    <ligand>
        <name>Mg(2+)</name>
        <dbReference type="ChEBI" id="CHEBI:18420"/>
    </ligand>
</feature>
<evidence type="ECO:0000256" key="11">
    <source>
        <dbReference type="ARBA" id="ARBA00022777"/>
    </source>
</evidence>
<dbReference type="InterPro" id="IPR039063">
    <property type="entry name" value="RibK_CTP-dep"/>
</dbReference>
<dbReference type="UniPathway" id="UPA00276">
    <property type="reaction ID" value="UER00929"/>
</dbReference>
<organism evidence="20 21">
    <name type="scientific">Thermococcus barophilus</name>
    <dbReference type="NCBI Taxonomy" id="55802"/>
    <lineage>
        <taxon>Archaea</taxon>
        <taxon>Methanobacteriati</taxon>
        <taxon>Methanobacteriota</taxon>
        <taxon>Thermococci</taxon>
        <taxon>Thermococcales</taxon>
        <taxon>Thermococcaceae</taxon>
        <taxon>Thermococcus</taxon>
    </lineage>
</organism>
<comment type="cofactor">
    <cofactor evidence="17">
        <name>Mg(2+)</name>
        <dbReference type="ChEBI" id="CHEBI:18420"/>
    </cofactor>
    <text evidence="17">Binds 1 Mg(2+) ion per subunit.</text>
</comment>
<dbReference type="EC" id="2.7.1.161" evidence="4 17"/>